<evidence type="ECO:0000313" key="2">
    <source>
        <dbReference type="EMBL" id="RCV27561.1"/>
    </source>
</evidence>
<organism evidence="2">
    <name type="scientific">Setaria italica</name>
    <name type="common">Foxtail millet</name>
    <name type="synonym">Panicum italicum</name>
    <dbReference type="NCBI Taxonomy" id="4555"/>
    <lineage>
        <taxon>Eukaryota</taxon>
        <taxon>Viridiplantae</taxon>
        <taxon>Streptophyta</taxon>
        <taxon>Embryophyta</taxon>
        <taxon>Tracheophyta</taxon>
        <taxon>Spermatophyta</taxon>
        <taxon>Magnoliopsida</taxon>
        <taxon>Liliopsida</taxon>
        <taxon>Poales</taxon>
        <taxon>Poaceae</taxon>
        <taxon>PACMAD clade</taxon>
        <taxon>Panicoideae</taxon>
        <taxon>Panicodae</taxon>
        <taxon>Paniceae</taxon>
        <taxon>Cenchrinae</taxon>
        <taxon>Setaria</taxon>
    </lineage>
</organism>
<reference evidence="2" key="1">
    <citation type="journal article" date="2012" name="Nat. Biotechnol.">
        <title>Reference genome sequence of the model plant Setaria.</title>
        <authorList>
            <person name="Bennetzen J.L."/>
            <person name="Schmutz J."/>
            <person name="Wang H."/>
            <person name="Percifield R."/>
            <person name="Hawkins J."/>
            <person name="Pontaroli A.C."/>
            <person name="Estep M."/>
            <person name="Feng L."/>
            <person name="Vaughn J.N."/>
            <person name="Grimwood J."/>
            <person name="Jenkins J."/>
            <person name="Barry K."/>
            <person name="Lindquist E."/>
            <person name="Hellsten U."/>
            <person name="Deshpande S."/>
            <person name="Wang X."/>
            <person name="Wu X."/>
            <person name="Mitros T."/>
            <person name="Triplett J."/>
            <person name="Yang X."/>
            <person name="Ye C.Y."/>
            <person name="Mauro-Herrera M."/>
            <person name="Wang L."/>
            <person name="Li P."/>
            <person name="Sharma M."/>
            <person name="Sharma R."/>
            <person name="Ronald P.C."/>
            <person name="Panaud O."/>
            <person name="Kellogg E.A."/>
            <person name="Brutnell T.P."/>
            <person name="Doust A.N."/>
            <person name="Tuskan G.A."/>
            <person name="Rokhsar D."/>
            <person name="Devos K.M."/>
        </authorList>
    </citation>
    <scope>NUCLEOTIDE SEQUENCE [LARGE SCALE GENOMIC DNA]</scope>
    <source>
        <strain evidence="2">Yugu1</strain>
    </source>
</reference>
<keyword evidence="1" id="KW-1133">Transmembrane helix</keyword>
<reference evidence="2" key="2">
    <citation type="submission" date="2015-07" db="EMBL/GenBank/DDBJ databases">
        <authorList>
            <person name="Noorani M."/>
        </authorList>
    </citation>
    <scope>NUCLEOTIDE SEQUENCE</scope>
    <source>
        <strain evidence="2">Yugu1</strain>
    </source>
</reference>
<keyword evidence="1" id="KW-0472">Membrane</keyword>
<sequence length="257" mass="28151">MSTEHGVCAIDNEVRSIHQSNQGPIRLLTCKISSLGFSALAINLVSADDTSMAAGLLEDDDDQWDFIEKHPWAKHMVITIAILFFVASVSYLLWVDQPDFAPREYWVKVPGVEGLERSDDAVAAPTFNITLRVNTEGISRAVCGRGDRVDVAYEGVPLAHGDLPDFCVPPATVGSIPAVASSEGLGLPDELYERMERQRRRNERVKLAVHVRMHEITGSRGSPLLLSCTAILHGRPKGPFLCEVFGLPRHLETARGG</sequence>
<dbReference type="OrthoDB" id="668221at2759"/>
<dbReference type="AlphaFoldDB" id="A0A368RBL2"/>
<feature type="transmembrane region" description="Helical" evidence="1">
    <location>
        <begin position="76"/>
        <end position="94"/>
    </location>
</feature>
<accession>A0A368RBL2</accession>
<dbReference type="PANTHER" id="PTHR33994:SF11">
    <property type="entry name" value="OS01G0771600 PROTEIN"/>
    <property type="match status" value="1"/>
</dbReference>
<gene>
    <name evidence="2" type="ORF">SETIT_5G334300v2</name>
</gene>
<name>A0A368RBL2_SETIT</name>
<protein>
    <recommendedName>
        <fullName evidence="3">Late embryogenesis abundant protein LEA-2 subgroup domain-containing protein</fullName>
    </recommendedName>
</protein>
<evidence type="ECO:0008006" key="3">
    <source>
        <dbReference type="Google" id="ProtNLM"/>
    </source>
</evidence>
<evidence type="ECO:0000256" key="1">
    <source>
        <dbReference type="SAM" id="Phobius"/>
    </source>
</evidence>
<proteinExistence type="predicted"/>
<dbReference type="EMBL" id="CM003532">
    <property type="protein sequence ID" value="RCV27561.1"/>
    <property type="molecule type" value="Genomic_DNA"/>
</dbReference>
<dbReference type="PANTHER" id="PTHR33994">
    <property type="entry name" value="OS04G0515000 PROTEIN"/>
    <property type="match status" value="1"/>
</dbReference>
<keyword evidence="1" id="KW-0812">Transmembrane</keyword>
<dbReference type="STRING" id="4555.A0A368RBL2"/>